<dbReference type="SUPFAM" id="SSF53756">
    <property type="entry name" value="UDP-Glycosyltransferase/glycogen phosphorylase"/>
    <property type="match status" value="1"/>
</dbReference>
<evidence type="ECO:0000313" key="3">
    <source>
        <dbReference type="EMBL" id="KAF4109481.1"/>
    </source>
</evidence>
<dbReference type="Pfam" id="PF00201">
    <property type="entry name" value="UDPGT"/>
    <property type="match status" value="1"/>
</dbReference>
<dbReference type="Proteomes" id="UP000579812">
    <property type="component" value="Unassembled WGS sequence"/>
</dbReference>
<dbReference type="GO" id="GO:0008194">
    <property type="term" value="F:UDP-glycosyltransferase activity"/>
    <property type="evidence" value="ECO:0007669"/>
    <property type="project" value="InterPro"/>
</dbReference>
<reference evidence="3 4" key="1">
    <citation type="submission" date="2020-04" db="EMBL/GenBank/DDBJ databases">
        <title>Chromosome-level genome assembly of a cyprinid fish Onychostoma macrolepis by integration of Nanopore Sequencing, Bionano and Hi-C technology.</title>
        <authorList>
            <person name="Wang D."/>
        </authorList>
    </citation>
    <scope>NUCLEOTIDE SEQUENCE [LARGE SCALE GENOMIC DNA]</scope>
    <source>
        <strain evidence="3">SWU-2019</strain>
        <tissue evidence="3">Muscle</tissue>
    </source>
</reference>
<keyword evidence="1" id="KW-0808">Transferase</keyword>
<name>A0A7J6CQU5_9TELE</name>
<feature type="region of interest" description="Disordered" evidence="2">
    <location>
        <begin position="180"/>
        <end position="208"/>
    </location>
</feature>
<evidence type="ECO:0000313" key="4">
    <source>
        <dbReference type="Proteomes" id="UP000579812"/>
    </source>
</evidence>
<dbReference type="EMBL" id="JAAMOB010000009">
    <property type="protein sequence ID" value="KAF4109481.1"/>
    <property type="molecule type" value="Genomic_DNA"/>
</dbReference>
<dbReference type="Gene3D" id="3.40.50.2000">
    <property type="entry name" value="Glycogen Phosphorylase B"/>
    <property type="match status" value="1"/>
</dbReference>
<keyword evidence="4" id="KW-1185">Reference proteome</keyword>
<sequence>MVMLPLFGDQGDNVQRLVSRGAAETLSIYDLTAEKLLVALRKVINDKSYKEKSKLVVSKNELAESFVDTALEGNLCLPSSGPTLLLHLTQISIHSNSIPRVERVEPTCGALDELVPTLQQENFPLNIFLETPPDASLLEGGNKTPALCRGVLQREASLDSSSPDFVPSLFVYTKQSQTPKTKMERYHRKRRRDERPDMQPASSMAEMEQDCTIDHCSDEEEAEGDRPVSRKEYDDLCFRHQLQEDYINLQQDCYKLRSENEELRRPHHYATGTYTEVLMVFDHKGLSCSFFHGLTPEKRWDV</sequence>
<comment type="caution">
    <text evidence="3">The sequence shown here is derived from an EMBL/GenBank/DDBJ whole genome shotgun (WGS) entry which is preliminary data.</text>
</comment>
<protein>
    <recommendedName>
        <fullName evidence="5">Glucuronosyltransferase</fullName>
    </recommendedName>
</protein>
<dbReference type="InterPro" id="IPR002213">
    <property type="entry name" value="UDP_glucos_trans"/>
</dbReference>
<evidence type="ECO:0008006" key="5">
    <source>
        <dbReference type="Google" id="ProtNLM"/>
    </source>
</evidence>
<accession>A0A7J6CQU5</accession>
<proteinExistence type="predicted"/>
<dbReference type="AlphaFoldDB" id="A0A7J6CQU5"/>
<gene>
    <name evidence="3" type="ORF">G5714_010554</name>
</gene>
<evidence type="ECO:0000256" key="1">
    <source>
        <dbReference type="ARBA" id="ARBA00022679"/>
    </source>
</evidence>
<organism evidence="3 4">
    <name type="scientific">Onychostoma macrolepis</name>
    <dbReference type="NCBI Taxonomy" id="369639"/>
    <lineage>
        <taxon>Eukaryota</taxon>
        <taxon>Metazoa</taxon>
        <taxon>Chordata</taxon>
        <taxon>Craniata</taxon>
        <taxon>Vertebrata</taxon>
        <taxon>Euteleostomi</taxon>
        <taxon>Actinopterygii</taxon>
        <taxon>Neopterygii</taxon>
        <taxon>Teleostei</taxon>
        <taxon>Ostariophysi</taxon>
        <taxon>Cypriniformes</taxon>
        <taxon>Cyprinidae</taxon>
        <taxon>Acrossocheilinae</taxon>
        <taxon>Onychostoma</taxon>
    </lineage>
</organism>
<evidence type="ECO:0000256" key="2">
    <source>
        <dbReference type="SAM" id="MobiDB-lite"/>
    </source>
</evidence>